<comment type="caution">
    <text evidence="14">The sequence shown here is derived from an EMBL/GenBank/DDBJ whole genome shotgun (WGS) entry which is preliminary data.</text>
</comment>
<comment type="subcellular location">
    <subcellularLocation>
        <location evidence="2">Membrane</location>
        <topology evidence="2">Multi-pass membrane protein</topology>
    </subcellularLocation>
</comment>
<dbReference type="Proteomes" id="UP001302745">
    <property type="component" value="Unassembled WGS sequence"/>
</dbReference>
<accession>A0AAN6VKS3</accession>
<dbReference type="GO" id="GO:0016653">
    <property type="term" value="F:oxidoreductase activity, acting on NAD(P)H, heme protein as acceptor"/>
    <property type="evidence" value="ECO:0007669"/>
    <property type="project" value="TreeGrafter"/>
</dbReference>
<feature type="region of interest" description="Disordered" evidence="12">
    <location>
        <begin position="73"/>
        <end position="93"/>
    </location>
</feature>
<feature type="compositionally biased region" description="Low complexity" evidence="12">
    <location>
        <begin position="73"/>
        <end position="91"/>
    </location>
</feature>
<dbReference type="HAMAP" id="MF_01665">
    <property type="entry name" value="HemeA_synth_type2"/>
    <property type="match status" value="1"/>
</dbReference>
<gene>
    <name evidence="14" type="ORF">C8A00DRAFT_34211</name>
</gene>
<evidence type="ECO:0000256" key="1">
    <source>
        <dbReference type="ARBA" id="ARBA00001970"/>
    </source>
</evidence>
<dbReference type="PANTHER" id="PTHR23289">
    <property type="entry name" value="CYTOCHROME C OXIDASE ASSEMBLY PROTEIN COX15"/>
    <property type="match status" value="1"/>
</dbReference>
<feature type="transmembrane region" description="Helical" evidence="13">
    <location>
        <begin position="379"/>
        <end position="398"/>
    </location>
</feature>
<dbReference type="GO" id="GO:0120547">
    <property type="term" value="F:heme A synthase activity"/>
    <property type="evidence" value="ECO:0007669"/>
    <property type="project" value="UniProtKB-EC"/>
</dbReference>
<name>A0AAN6VKS3_9PEZI</name>
<dbReference type="InterPro" id="IPR023754">
    <property type="entry name" value="HemeA_Synthase_type2"/>
</dbReference>
<keyword evidence="15" id="KW-1185">Reference proteome</keyword>
<reference evidence="14" key="1">
    <citation type="journal article" date="2023" name="Mol. Phylogenet. Evol.">
        <title>Genome-scale phylogeny and comparative genomics of the fungal order Sordariales.</title>
        <authorList>
            <person name="Hensen N."/>
            <person name="Bonometti L."/>
            <person name="Westerberg I."/>
            <person name="Brannstrom I.O."/>
            <person name="Guillou S."/>
            <person name="Cros-Aarteil S."/>
            <person name="Calhoun S."/>
            <person name="Haridas S."/>
            <person name="Kuo A."/>
            <person name="Mondo S."/>
            <person name="Pangilinan J."/>
            <person name="Riley R."/>
            <person name="LaButti K."/>
            <person name="Andreopoulos B."/>
            <person name="Lipzen A."/>
            <person name="Chen C."/>
            <person name="Yan M."/>
            <person name="Daum C."/>
            <person name="Ng V."/>
            <person name="Clum A."/>
            <person name="Steindorff A."/>
            <person name="Ohm R.A."/>
            <person name="Martin F."/>
            <person name="Silar P."/>
            <person name="Natvig D.O."/>
            <person name="Lalanne C."/>
            <person name="Gautier V."/>
            <person name="Ament-Velasquez S.L."/>
            <person name="Kruys A."/>
            <person name="Hutchinson M.I."/>
            <person name="Powell A.J."/>
            <person name="Barry K."/>
            <person name="Miller A.N."/>
            <person name="Grigoriev I.V."/>
            <person name="Debuchy R."/>
            <person name="Gladieux P."/>
            <person name="Hiltunen Thoren M."/>
            <person name="Johannesson H."/>
        </authorList>
    </citation>
    <scope>NUCLEOTIDE SEQUENCE</scope>
    <source>
        <strain evidence="14">CBS 538.74</strain>
    </source>
</reference>
<dbReference type="PANTHER" id="PTHR23289:SF2">
    <property type="entry name" value="CYTOCHROME C OXIDASE ASSEMBLY PROTEIN COX15 HOMOLOG"/>
    <property type="match status" value="1"/>
</dbReference>
<dbReference type="AlphaFoldDB" id="A0AAN6VKS3"/>
<reference evidence="14" key="2">
    <citation type="submission" date="2023-05" db="EMBL/GenBank/DDBJ databases">
        <authorList>
            <consortium name="Lawrence Berkeley National Laboratory"/>
            <person name="Steindorff A."/>
            <person name="Hensen N."/>
            <person name="Bonometti L."/>
            <person name="Westerberg I."/>
            <person name="Brannstrom I.O."/>
            <person name="Guillou S."/>
            <person name="Cros-Aarteil S."/>
            <person name="Calhoun S."/>
            <person name="Haridas S."/>
            <person name="Kuo A."/>
            <person name="Mondo S."/>
            <person name="Pangilinan J."/>
            <person name="Riley R."/>
            <person name="Labutti K."/>
            <person name="Andreopoulos B."/>
            <person name="Lipzen A."/>
            <person name="Chen C."/>
            <person name="Yanf M."/>
            <person name="Daum C."/>
            <person name="Ng V."/>
            <person name="Clum A."/>
            <person name="Ohm R."/>
            <person name="Martin F."/>
            <person name="Silar P."/>
            <person name="Natvig D."/>
            <person name="Lalanne C."/>
            <person name="Gautier V."/>
            <person name="Ament-Velasquez S.L."/>
            <person name="Kruys A."/>
            <person name="Hutchinson M.I."/>
            <person name="Powell A.J."/>
            <person name="Barry K."/>
            <person name="Miller A.N."/>
            <person name="Grigoriev I.V."/>
            <person name="Debuchy R."/>
            <person name="Gladieux P."/>
            <person name="Thoren M.H."/>
            <person name="Johannesson H."/>
        </authorList>
    </citation>
    <scope>NUCLEOTIDE SEQUENCE</scope>
    <source>
        <strain evidence="14">CBS 538.74</strain>
    </source>
</reference>
<dbReference type="InterPro" id="IPR003780">
    <property type="entry name" value="COX15/CtaA_fam"/>
</dbReference>
<comment type="pathway">
    <text evidence="10">Porphyrin-containing compound metabolism; heme A biosynthesis; heme A from heme O: step 1/1.</text>
</comment>
<keyword evidence="7" id="KW-0408">Iron</keyword>
<keyword evidence="3 13" id="KW-0812">Transmembrane</keyword>
<evidence type="ECO:0000256" key="13">
    <source>
        <dbReference type="SAM" id="Phobius"/>
    </source>
</evidence>
<feature type="transmembrane region" description="Helical" evidence="13">
    <location>
        <begin position="419"/>
        <end position="438"/>
    </location>
</feature>
<dbReference type="EMBL" id="MU856952">
    <property type="protein sequence ID" value="KAK4153089.1"/>
    <property type="molecule type" value="Genomic_DNA"/>
</dbReference>
<evidence type="ECO:0000256" key="9">
    <source>
        <dbReference type="ARBA" id="ARBA00023136"/>
    </source>
</evidence>
<keyword evidence="8" id="KW-0350">Heme biosynthesis</keyword>
<feature type="transmembrane region" description="Helical" evidence="13">
    <location>
        <begin position="444"/>
        <end position="461"/>
    </location>
</feature>
<keyword evidence="5 13" id="KW-1133">Transmembrane helix</keyword>
<dbReference type="GO" id="GO:0006784">
    <property type="term" value="P:heme A biosynthetic process"/>
    <property type="evidence" value="ECO:0007669"/>
    <property type="project" value="InterPro"/>
</dbReference>
<organism evidence="14 15">
    <name type="scientific">Chaetomidium leptoderma</name>
    <dbReference type="NCBI Taxonomy" id="669021"/>
    <lineage>
        <taxon>Eukaryota</taxon>
        <taxon>Fungi</taxon>
        <taxon>Dikarya</taxon>
        <taxon>Ascomycota</taxon>
        <taxon>Pezizomycotina</taxon>
        <taxon>Sordariomycetes</taxon>
        <taxon>Sordariomycetidae</taxon>
        <taxon>Sordariales</taxon>
        <taxon>Chaetomiaceae</taxon>
        <taxon>Chaetomidium</taxon>
    </lineage>
</organism>
<keyword evidence="6" id="KW-0560">Oxidoreductase</keyword>
<evidence type="ECO:0000256" key="2">
    <source>
        <dbReference type="ARBA" id="ARBA00004141"/>
    </source>
</evidence>
<feature type="transmembrane region" description="Helical" evidence="13">
    <location>
        <begin position="308"/>
        <end position="334"/>
    </location>
</feature>
<comment type="cofactor">
    <cofactor evidence="1">
        <name>heme b</name>
        <dbReference type="ChEBI" id="CHEBI:60344"/>
    </cofactor>
</comment>
<evidence type="ECO:0000313" key="15">
    <source>
        <dbReference type="Proteomes" id="UP001302745"/>
    </source>
</evidence>
<feature type="transmembrane region" description="Helical" evidence="13">
    <location>
        <begin position="185"/>
        <end position="203"/>
    </location>
</feature>
<evidence type="ECO:0000256" key="5">
    <source>
        <dbReference type="ARBA" id="ARBA00022989"/>
    </source>
</evidence>
<evidence type="ECO:0000256" key="12">
    <source>
        <dbReference type="SAM" id="MobiDB-lite"/>
    </source>
</evidence>
<feature type="transmembrane region" description="Helical" evidence="13">
    <location>
        <begin position="215"/>
        <end position="233"/>
    </location>
</feature>
<evidence type="ECO:0000256" key="11">
    <source>
        <dbReference type="ARBA" id="ARBA00048044"/>
    </source>
</evidence>
<dbReference type="GO" id="GO:0046872">
    <property type="term" value="F:metal ion binding"/>
    <property type="evidence" value="ECO:0007669"/>
    <property type="project" value="UniProtKB-KW"/>
</dbReference>
<evidence type="ECO:0000313" key="14">
    <source>
        <dbReference type="EMBL" id="KAK4153089.1"/>
    </source>
</evidence>
<evidence type="ECO:0000256" key="6">
    <source>
        <dbReference type="ARBA" id="ARBA00023002"/>
    </source>
</evidence>
<evidence type="ECO:0000256" key="10">
    <source>
        <dbReference type="ARBA" id="ARBA00044501"/>
    </source>
</evidence>
<evidence type="ECO:0000256" key="7">
    <source>
        <dbReference type="ARBA" id="ARBA00023004"/>
    </source>
</evidence>
<dbReference type="Pfam" id="PF02628">
    <property type="entry name" value="COX15-CtaA"/>
    <property type="match status" value="1"/>
</dbReference>
<feature type="transmembrane region" description="Helical" evidence="13">
    <location>
        <begin position="253"/>
        <end position="277"/>
    </location>
</feature>
<comment type="catalytic activity">
    <reaction evidence="11">
        <text>Fe(II)-heme o + 2 A + H2O = Fe(II)-heme a + 2 AH2</text>
        <dbReference type="Rhea" id="RHEA:63388"/>
        <dbReference type="ChEBI" id="CHEBI:13193"/>
        <dbReference type="ChEBI" id="CHEBI:15377"/>
        <dbReference type="ChEBI" id="CHEBI:17499"/>
        <dbReference type="ChEBI" id="CHEBI:60530"/>
        <dbReference type="ChEBI" id="CHEBI:61715"/>
        <dbReference type="EC" id="1.17.99.9"/>
    </reaction>
    <physiologicalReaction direction="left-to-right" evidence="11">
        <dbReference type="Rhea" id="RHEA:63389"/>
    </physiologicalReaction>
</comment>
<evidence type="ECO:0000256" key="4">
    <source>
        <dbReference type="ARBA" id="ARBA00022723"/>
    </source>
</evidence>
<evidence type="ECO:0000256" key="3">
    <source>
        <dbReference type="ARBA" id="ARBA00022692"/>
    </source>
</evidence>
<evidence type="ECO:0000256" key="8">
    <source>
        <dbReference type="ARBA" id="ARBA00023133"/>
    </source>
</evidence>
<dbReference type="GO" id="GO:0005743">
    <property type="term" value="C:mitochondrial inner membrane"/>
    <property type="evidence" value="ECO:0007669"/>
    <property type="project" value="TreeGrafter"/>
</dbReference>
<keyword evidence="9 13" id="KW-0472">Membrane</keyword>
<keyword evidence="4" id="KW-0479">Metal-binding</keyword>
<proteinExistence type="inferred from homology"/>
<feature type="transmembrane region" description="Helical" evidence="13">
    <location>
        <begin position="99"/>
        <end position="120"/>
    </location>
</feature>
<protein>
    <submittedName>
        <fullName evidence="14">Cytochrome oxidase assembly protein-domain-containing protein</fullName>
    </submittedName>
</protein>
<sequence>MAFFQLGIRRAAAHLSRVSVACGPCLRQQVPVPPSRVLKLVRATRSYASTAPTTAAESKTPLGSLASNIAKSSSESAAQKSSSQSSGKSSSFPDTNAKVVGYWLMGSAVSVFGIVIFGGLTRLTESGLSITEWRPVTGSLPPMSDADWQSEFDKYRASPEFQLINPHMDLAEFKKIYFMEWAHRLWGRFIGLSFALPTIYFIARRRVTPRMAVNLVGISSLIGFQGFIGWWMVKSGLKDDLFAPGSHPRVSQYRLTAHLAAAFVCYAWMLVSGLGVLRTHRLLRDPEAAAKTFAALKSPTLKALRRSVAGLTLLIFTTVLSGALVAGLDAGLIYNEFPKMGNGYAPPKAELFDKFYCRKEDGSDLWWRNMLENPSLVQLDHRILAMTTVTAVVTLFVYSRTGRIKAAMPRDVRKGVTGLLHLVLVQASLGITTLMYMVPISLAAAHQAGALALLTGVLISGHRLRVPKAAQALVQKALQNPSRARTDAISQKVLKKVAEKSSA</sequence>